<reference evidence="3 4" key="1">
    <citation type="submission" date="2020-03" db="EMBL/GenBank/DDBJ databases">
        <authorList>
            <person name="Pitt A."/>
            <person name="Hahn M.W."/>
        </authorList>
    </citation>
    <scope>NUCLEOTIDE SEQUENCE [LARGE SCALE GENOMIC DNA]</scope>
    <source>
        <strain evidence="3 4">5A-MARBSE</strain>
    </source>
</reference>
<keyword evidence="4" id="KW-1185">Reference proteome</keyword>
<dbReference type="InterPro" id="IPR013097">
    <property type="entry name" value="Dabb"/>
</dbReference>
<dbReference type="EMBL" id="JAANOH010000002">
    <property type="protein sequence ID" value="MCZ2475081.1"/>
    <property type="molecule type" value="Genomic_DNA"/>
</dbReference>
<dbReference type="InterPro" id="IPR011008">
    <property type="entry name" value="Dimeric_a/b-barrel"/>
</dbReference>
<dbReference type="SMART" id="SM00886">
    <property type="entry name" value="Dabb"/>
    <property type="match status" value="1"/>
</dbReference>
<evidence type="ECO:0000256" key="1">
    <source>
        <dbReference type="ARBA" id="ARBA00011738"/>
    </source>
</evidence>
<evidence type="ECO:0000313" key="4">
    <source>
        <dbReference type="Proteomes" id="UP001321186"/>
    </source>
</evidence>
<name>A0ABT4JFM5_9BACT</name>
<protein>
    <submittedName>
        <fullName evidence="3">Dabb family protein</fullName>
    </submittedName>
</protein>
<comment type="caution">
    <text evidence="3">The sequence shown here is derived from an EMBL/GenBank/DDBJ whole genome shotgun (WGS) entry which is preliminary data.</text>
</comment>
<comment type="subunit">
    <text evidence="1">Homodimer.</text>
</comment>
<dbReference type="Proteomes" id="UP001321186">
    <property type="component" value="Unassembled WGS sequence"/>
</dbReference>
<sequence length="97" mass="11378">MIYHSVFLQFKSDLSQEQRDTFFVEAKKLAQIPGVQNLQCLQETSPKNTFEYGLIMQFESDAVYQAYTQHPDHVRFVEQVWIPAVASFQEIDYTQIP</sequence>
<evidence type="ECO:0000313" key="3">
    <source>
        <dbReference type="EMBL" id="MCZ2475081.1"/>
    </source>
</evidence>
<dbReference type="InterPro" id="IPR044662">
    <property type="entry name" value="HS1/DABB1-like"/>
</dbReference>
<dbReference type="PROSITE" id="PS51502">
    <property type="entry name" value="S_R_A_B_BARREL"/>
    <property type="match status" value="1"/>
</dbReference>
<dbReference type="PANTHER" id="PTHR33178">
    <property type="match status" value="1"/>
</dbReference>
<proteinExistence type="predicted"/>
<evidence type="ECO:0000259" key="2">
    <source>
        <dbReference type="PROSITE" id="PS51502"/>
    </source>
</evidence>
<dbReference type="Gene3D" id="3.30.70.100">
    <property type="match status" value="1"/>
</dbReference>
<dbReference type="SUPFAM" id="SSF54909">
    <property type="entry name" value="Dimeric alpha+beta barrel"/>
    <property type="match status" value="1"/>
</dbReference>
<dbReference type="PANTHER" id="PTHR33178:SF10">
    <property type="entry name" value="STRESS-RESPONSE A_B BARREL DOMAIN-CONTAINING PROTEIN"/>
    <property type="match status" value="1"/>
</dbReference>
<gene>
    <name evidence="3" type="ORF">G9H61_06470</name>
</gene>
<dbReference type="RefSeq" id="WP_269004413.1">
    <property type="nucleotide sequence ID" value="NZ_JAANOH010000002.1"/>
</dbReference>
<dbReference type="Pfam" id="PF07876">
    <property type="entry name" value="Dabb"/>
    <property type="match status" value="1"/>
</dbReference>
<organism evidence="3 4">
    <name type="scientific">Aquirufa ecclesiirivi</name>
    <dbReference type="NCBI Taxonomy" id="2715124"/>
    <lineage>
        <taxon>Bacteria</taxon>
        <taxon>Pseudomonadati</taxon>
        <taxon>Bacteroidota</taxon>
        <taxon>Cytophagia</taxon>
        <taxon>Cytophagales</taxon>
        <taxon>Flectobacillaceae</taxon>
        <taxon>Aquirufa</taxon>
    </lineage>
</organism>
<feature type="domain" description="Stress-response A/B barrel" evidence="2">
    <location>
        <begin position="2"/>
        <end position="93"/>
    </location>
</feature>
<accession>A0ABT4JFM5</accession>